<dbReference type="EMBL" id="CP015029">
    <property type="protein sequence ID" value="QIM63961.1"/>
    <property type="molecule type" value="Genomic_DNA"/>
</dbReference>
<name>A0AAE7C165_9PAST</name>
<evidence type="ECO:0000313" key="5">
    <source>
        <dbReference type="Proteomes" id="UP000502287"/>
    </source>
</evidence>
<evidence type="ECO:0000313" key="3">
    <source>
        <dbReference type="EMBL" id="RPE95717.1"/>
    </source>
</evidence>
<reference evidence="3 4" key="2">
    <citation type="submission" date="2018-11" db="EMBL/GenBank/DDBJ databases">
        <title>Genomic Encyclopedia of Type Strains, Phase IV (KMG-IV): sequencing the most valuable type-strain genomes for metagenomic binning, comparative biology and taxonomic classification.</title>
        <authorList>
            <person name="Goeker M."/>
        </authorList>
    </citation>
    <scope>NUCLEOTIDE SEQUENCE [LARGE SCALE GENOMIC DNA]</scope>
    <source>
        <strain evidence="3 4">DSM 25797</strain>
    </source>
</reference>
<organism evidence="2 5">
    <name type="scientific">Frederiksenia canicola</name>
    <dbReference type="NCBI Taxonomy" id="123824"/>
    <lineage>
        <taxon>Bacteria</taxon>
        <taxon>Pseudomonadati</taxon>
        <taxon>Pseudomonadota</taxon>
        <taxon>Gammaproteobacteria</taxon>
        <taxon>Pasteurellales</taxon>
        <taxon>Pasteurellaceae</taxon>
        <taxon>Frederiksenia</taxon>
    </lineage>
</organism>
<evidence type="ECO:0000256" key="1">
    <source>
        <dbReference type="SAM" id="Phobius"/>
    </source>
</evidence>
<keyword evidence="4" id="KW-1185">Reference proteome</keyword>
<keyword evidence="1" id="KW-1133">Transmembrane helix</keyword>
<evidence type="ECO:0000313" key="4">
    <source>
        <dbReference type="Proteomes" id="UP000276901"/>
    </source>
</evidence>
<dbReference type="Proteomes" id="UP000276901">
    <property type="component" value="Unassembled WGS sequence"/>
</dbReference>
<dbReference type="AlphaFoldDB" id="A0AAE7C165"/>
<evidence type="ECO:0000313" key="2">
    <source>
        <dbReference type="EMBL" id="QIM63961.1"/>
    </source>
</evidence>
<reference evidence="2 5" key="1">
    <citation type="submission" date="2016-03" db="EMBL/GenBank/DDBJ databases">
        <authorList>
            <person name="Hansen M.J."/>
            <person name="Bojesen A.M."/>
            <person name="Planet P."/>
        </authorList>
    </citation>
    <scope>NUCLEOTIDE SEQUENCE [LARGE SCALE GENOMIC DNA]</scope>
    <source>
        <strain evidence="2 5">HPA 21</strain>
    </source>
</reference>
<feature type="transmembrane region" description="Helical" evidence="1">
    <location>
        <begin position="20"/>
        <end position="43"/>
    </location>
</feature>
<sequence>MKETKLKFVKKFLSNMKGAVAVEFMLLLIVLVIMFAFMFDLVLMRSTVGKLERTSYSLLNVVKERTQLYAHTNNEYLSDADITELQTLAANLLYGEGNPSKKKVEVYLEYLELNDPTDPNDRNSRTIKEDFPIVKGSANTCTPLIPVSALTKSSPVSETLRSVPIYQVTVCAEVGSLFKSILVSKKNQSLGLLRASSHGPIR</sequence>
<dbReference type="InterPro" id="IPR031582">
    <property type="entry name" value="TadF"/>
</dbReference>
<dbReference type="EMBL" id="RKQT01000001">
    <property type="protein sequence ID" value="RPE95717.1"/>
    <property type="molecule type" value="Genomic_DNA"/>
</dbReference>
<accession>A0AAE7C165</accession>
<protein>
    <submittedName>
        <fullName evidence="3">Tight adherence protein F</fullName>
    </submittedName>
</protein>
<gene>
    <name evidence="2" type="ORF">A4G17_00110</name>
    <name evidence="3" type="ORF">EDC49_0091</name>
</gene>
<dbReference type="KEGG" id="fcl:A4G17_00110"/>
<dbReference type="Proteomes" id="UP000502287">
    <property type="component" value="Chromosome"/>
</dbReference>
<dbReference type="Pfam" id="PF16964">
    <property type="entry name" value="TadF"/>
    <property type="match status" value="1"/>
</dbReference>
<dbReference type="RefSeq" id="WP_123955655.1">
    <property type="nucleotide sequence ID" value="NZ_CP015029.1"/>
</dbReference>
<keyword evidence="1" id="KW-0472">Membrane</keyword>
<proteinExistence type="predicted"/>
<keyword evidence="1" id="KW-0812">Transmembrane</keyword>